<evidence type="ECO:0000256" key="1">
    <source>
        <dbReference type="ARBA" id="ARBA00004651"/>
    </source>
</evidence>
<dbReference type="InterPro" id="IPR035906">
    <property type="entry name" value="MetI-like_sf"/>
</dbReference>
<dbReference type="CDD" id="cd06261">
    <property type="entry name" value="TM_PBP2"/>
    <property type="match status" value="1"/>
</dbReference>
<evidence type="ECO:0000256" key="4">
    <source>
        <dbReference type="ARBA" id="ARBA00022692"/>
    </source>
</evidence>
<keyword evidence="6 8" id="KW-1133">Transmembrane helix</keyword>
<protein>
    <submittedName>
        <fullName evidence="10">Amino acid ABC transporter permease</fullName>
    </submittedName>
</protein>
<dbReference type="PROSITE" id="PS50928">
    <property type="entry name" value="ABC_TM1"/>
    <property type="match status" value="1"/>
</dbReference>
<evidence type="ECO:0000313" key="11">
    <source>
        <dbReference type="Proteomes" id="UP001499947"/>
    </source>
</evidence>
<comment type="subcellular location">
    <subcellularLocation>
        <location evidence="1 8">Cell membrane</location>
        <topology evidence="1 8">Multi-pass membrane protein</topology>
    </subcellularLocation>
</comment>
<evidence type="ECO:0000259" key="9">
    <source>
        <dbReference type="PROSITE" id="PS50928"/>
    </source>
</evidence>
<evidence type="ECO:0000256" key="2">
    <source>
        <dbReference type="ARBA" id="ARBA00022448"/>
    </source>
</evidence>
<evidence type="ECO:0000313" key="10">
    <source>
        <dbReference type="EMBL" id="GAA1672391.1"/>
    </source>
</evidence>
<keyword evidence="7 8" id="KW-0472">Membrane</keyword>
<dbReference type="InterPro" id="IPR000515">
    <property type="entry name" value="MetI-like"/>
</dbReference>
<keyword evidence="3" id="KW-1003">Cell membrane</keyword>
<dbReference type="Pfam" id="PF00528">
    <property type="entry name" value="BPD_transp_1"/>
    <property type="match status" value="1"/>
</dbReference>
<dbReference type="InterPro" id="IPR043429">
    <property type="entry name" value="ArtM/GltK/GlnP/TcyL/YhdX-like"/>
</dbReference>
<reference evidence="11" key="1">
    <citation type="journal article" date="2019" name="Int. J. Syst. Evol. Microbiol.">
        <title>The Global Catalogue of Microorganisms (GCM) 10K type strain sequencing project: providing services to taxonomists for standard genome sequencing and annotation.</title>
        <authorList>
            <consortium name="The Broad Institute Genomics Platform"/>
            <consortium name="The Broad Institute Genome Sequencing Center for Infectious Disease"/>
            <person name="Wu L."/>
            <person name="Ma J."/>
        </authorList>
    </citation>
    <scope>NUCLEOTIDE SEQUENCE [LARGE SCALE GENOMIC DNA]</scope>
    <source>
        <strain evidence="11">JCM 13244</strain>
    </source>
</reference>
<feature type="transmembrane region" description="Helical" evidence="8">
    <location>
        <begin position="67"/>
        <end position="91"/>
    </location>
</feature>
<dbReference type="Proteomes" id="UP001499947">
    <property type="component" value="Unassembled WGS sequence"/>
</dbReference>
<keyword evidence="5" id="KW-0029">Amino-acid transport</keyword>
<dbReference type="Gene3D" id="1.10.3720.10">
    <property type="entry name" value="MetI-like"/>
    <property type="match status" value="1"/>
</dbReference>
<dbReference type="InterPro" id="IPR010065">
    <property type="entry name" value="AA_ABC_transptr_permease_3TM"/>
</dbReference>
<dbReference type="NCBIfam" id="TIGR01726">
    <property type="entry name" value="HEQRo_perm_3TM"/>
    <property type="match status" value="1"/>
</dbReference>
<dbReference type="EMBL" id="BAAALR010000013">
    <property type="protein sequence ID" value="GAA1672391.1"/>
    <property type="molecule type" value="Genomic_DNA"/>
</dbReference>
<name>A0ABP4SML6_9ACTN</name>
<keyword evidence="11" id="KW-1185">Reference proteome</keyword>
<proteinExistence type="inferred from homology"/>
<feature type="transmembrane region" description="Helical" evidence="8">
    <location>
        <begin position="26"/>
        <end position="47"/>
    </location>
</feature>
<keyword evidence="4 8" id="KW-0812">Transmembrane</keyword>
<keyword evidence="2 8" id="KW-0813">Transport</keyword>
<feature type="domain" description="ABC transmembrane type-1" evidence="9">
    <location>
        <begin position="68"/>
        <end position="274"/>
    </location>
</feature>
<dbReference type="PANTHER" id="PTHR30614:SF0">
    <property type="entry name" value="L-CYSTINE TRANSPORT SYSTEM PERMEASE PROTEIN TCYL"/>
    <property type="match status" value="1"/>
</dbReference>
<evidence type="ECO:0000256" key="7">
    <source>
        <dbReference type="ARBA" id="ARBA00023136"/>
    </source>
</evidence>
<gene>
    <name evidence="10" type="ORF">GCM10009680_10110</name>
</gene>
<accession>A0ABP4SML6</accession>
<evidence type="ECO:0000256" key="8">
    <source>
        <dbReference type="RuleBase" id="RU363032"/>
    </source>
</evidence>
<evidence type="ECO:0000256" key="6">
    <source>
        <dbReference type="ARBA" id="ARBA00022989"/>
    </source>
</evidence>
<feature type="transmembrane region" description="Helical" evidence="8">
    <location>
        <begin position="252"/>
        <end position="273"/>
    </location>
</feature>
<dbReference type="RefSeq" id="WP_211122151.1">
    <property type="nucleotide sequence ID" value="NZ_BAAALR010000013.1"/>
</dbReference>
<comment type="caution">
    <text evidence="10">The sequence shown here is derived from an EMBL/GenBank/DDBJ whole genome shotgun (WGS) entry which is preliminary data.</text>
</comment>
<feature type="transmembrane region" description="Helical" evidence="8">
    <location>
        <begin position="103"/>
        <end position="124"/>
    </location>
</feature>
<evidence type="ECO:0000256" key="3">
    <source>
        <dbReference type="ARBA" id="ARBA00022475"/>
    </source>
</evidence>
<evidence type="ECO:0000256" key="5">
    <source>
        <dbReference type="ARBA" id="ARBA00022970"/>
    </source>
</evidence>
<sequence>MTKVPNVDALPEPTVLKRAKRRRPGLLVANAIVLVLAAMAVTTIFTNPRFEWNTVAKYFFEIRVLKGIGVSIGMTAVTMAISLVTGTLVALMRMGDSRLMSTVAAAFIWVFRSIPMLVQLLFWYNLAALFPTLSLGIPWGPRFLTFDSNDVIGPLTAAIIGLTLHETAYIAELIRSGLLAVPDGQRQAASALGLTPAQIFFRITLPQALRVIVPPMGNELISLLKATSLVSVITLADLLYSVQLIYAKNFQTVPLLIVAAIWYMIITGVITLLQQRLERRLGRHTLISADKAGKVKRIEHSV</sequence>
<dbReference type="SUPFAM" id="SSF161098">
    <property type="entry name" value="MetI-like"/>
    <property type="match status" value="1"/>
</dbReference>
<comment type="similarity">
    <text evidence="8">Belongs to the binding-protein-dependent transport system permease family.</text>
</comment>
<dbReference type="PANTHER" id="PTHR30614">
    <property type="entry name" value="MEMBRANE COMPONENT OF AMINO ACID ABC TRANSPORTER"/>
    <property type="match status" value="1"/>
</dbReference>
<organism evidence="10 11">
    <name type="scientific">Streptomyces yatensis</name>
    <dbReference type="NCBI Taxonomy" id="155177"/>
    <lineage>
        <taxon>Bacteria</taxon>
        <taxon>Bacillati</taxon>
        <taxon>Actinomycetota</taxon>
        <taxon>Actinomycetes</taxon>
        <taxon>Kitasatosporales</taxon>
        <taxon>Streptomycetaceae</taxon>
        <taxon>Streptomyces</taxon>
        <taxon>Streptomyces violaceusniger group</taxon>
    </lineage>
</organism>